<evidence type="ECO:0000256" key="1">
    <source>
        <dbReference type="ARBA" id="ARBA00006484"/>
    </source>
</evidence>
<dbReference type="Proteomes" id="UP000282985">
    <property type="component" value="Unassembled WGS sequence"/>
</dbReference>
<dbReference type="GO" id="GO:0016491">
    <property type="term" value="F:oxidoreductase activity"/>
    <property type="evidence" value="ECO:0007669"/>
    <property type="project" value="UniProtKB-KW"/>
</dbReference>
<organism evidence="3 4">
    <name type="scientific">Ancylomarina longa</name>
    <dbReference type="NCBI Taxonomy" id="2487017"/>
    <lineage>
        <taxon>Bacteria</taxon>
        <taxon>Pseudomonadati</taxon>
        <taxon>Bacteroidota</taxon>
        <taxon>Bacteroidia</taxon>
        <taxon>Marinilabiliales</taxon>
        <taxon>Marinifilaceae</taxon>
        <taxon>Ancylomarina</taxon>
    </lineage>
</organism>
<dbReference type="PANTHER" id="PTHR43477:SF1">
    <property type="entry name" value="DIHYDROANTICAPSIN 7-DEHYDROGENASE"/>
    <property type="match status" value="1"/>
</dbReference>
<protein>
    <submittedName>
        <fullName evidence="3">Short chain dehydrogenase</fullName>
    </submittedName>
</protein>
<dbReference type="Pfam" id="PF13561">
    <property type="entry name" value="adh_short_C2"/>
    <property type="match status" value="1"/>
</dbReference>
<dbReference type="OrthoDB" id="9787486at2"/>
<keyword evidence="2" id="KW-0560">Oxidoreductase</keyword>
<dbReference type="InterPro" id="IPR051122">
    <property type="entry name" value="SDR_DHRS6-like"/>
</dbReference>
<dbReference type="InterPro" id="IPR036291">
    <property type="entry name" value="NAD(P)-bd_dom_sf"/>
</dbReference>
<dbReference type="PRINTS" id="PR00081">
    <property type="entry name" value="GDHRDH"/>
</dbReference>
<comment type="caution">
    <text evidence="3">The sequence shown here is derived from an EMBL/GenBank/DDBJ whole genome shotgun (WGS) entry which is preliminary data.</text>
</comment>
<proteinExistence type="inferred from homology"/>
<evidence type="ECO:0000313" key="3">
    <source>
        <dbReference type="EMBL" id="RUT79031.1"/>
    </source>
</evidence>
<dbReference type="CDD" id="cd11731">
    <property type="entry name" value="Lin1944_like_SDR_c"/>
    <property type="match status" value="1"/>
</dbReference>
<name>A0A434AWY4_9BACT</name>
<dbReference type="Gene3D" id="3.40.50.720">
    <property type="entry name" value="NAD(P)-binding Rossmann-like Domain"/>
    <property type="match status" value="1"/>
</dbReference>
<gene>
    <name evidence="3" type="ORF">DLK05_06015</name>
</gene>
<dbReference type="PANTHER" id="PTHR43477">
    <property type="entry name" value="DIHYDROANTICAPSIN 7-DEHYDROGENASE"/>
    <property type="match status" value="1"/>
</dbReference>
<evidence type="ECO:0000256" key="2">
    <source>
        <dbReference type="ARBA" id="ARBA00023002"/>
    </source>
</evidence>
<dbReference type="SUPFAM" id="SSF51735">
    <property type="entry name" value="NAD(P)-binding Rossmann-fold domains"/>
    <property type="match status" value="1"/>
</dbReference>
<dbReference type="RefSeq" id="WP_127343083.1">
    <property type="nucleotide sequence ID" value="NZ_RJJX01000005.1"/>
</dbReference>
<dbReference type="AlphaFoldDB" id="A0A434AWY4"/>
<comment type="similarity">
    <text evidence="1">Belongs to the short-chain dehydrogenases/reductases (SDR) family.</text>
</comment>
<dbReference type="InterPro" id="IPR002347">
    <property type="entry name" value="SDR_fam"/>
</dbReference>
<keyword evidence="4" id="KW-1185">Reference proteome</keyword>
<dbReference type="NCBIfam" id="NF005754">
    <property type="entry name" value="PRK07578.1"/>
    <property type="match status" value="1"/>
</dbReference>
<sequence>MNKKKLIVVGSTGVIGKKVVDLLGEDYQIIEVNRSSGDYKLDMKDAISVDEMFKRIGKFEALISTSGFGRWASMDEMSIQDYHYGLQSKLMGQVNLVLIGRKYAHSGTTFVLTSGLLAQHPMPGSTSLSMINAGIEAFVRAAALEMGDKRVNVVSPSFAKETMEMMGIDSSTGIPAIEFAKLYKQAIEDGKSGIVYSKIKE</sequence>
<accession>A0A434AWY4</accession>
<dbReference type="EMBL" id="RJJX01000005">
    <property type="protein sequence ID" value="RUT79031.1"/>
    <property type="molecule type" value="Genomic_DNA"/>
</dbReference>
<reference evidence="3 4" key="1">
    <citation type="submission" date="2018-11" db="EMBL/GenBank/DDBJ databases">
        <title>Parancylomarina longa gen. nov., sp. nov., isolated from sediments of southern Okinawa.</title>
        <authorList>
            <person name="Fu T."/>
        </authorList>
    </citation>
    <scope>NUCLEOTIDE SEQUENCE [LARGE SCALE GENOMIC DNA]</scope>
    <source>
        <strain evidence="3 4">T3-2 S1-C</strain>
    </source>
</reference>
<evidence type="ECO:0000313" key="4">
    <source>
        <dbReference type="Proteomes" id="UP000282985"/>
    </source>
</evidence>